<evidence type="ECO:0000256" key="5">
    <source>
        <dbReference type="ARBA" id="ARBA00023180"/>
    </source>
</evidence>
<protein>
    <submittedName>
        <fullName evidence="7">Serine protease K12H4.7</fullName>
    </submittedName>
</protein>
<accession>A0A1I8A632</accession>
<dbReference type="GO" id="GO:0008239">
    <property type="term" value="F:dipeptidyl-peptidase activity"/>
    <property type="evidence" value="ECO:0007669"/>
    <property type="project" value="TreeGrafter"/>
</dbReference>
<dbReference type="InterPro" id="IPR029058">
    <property type="entry name" value="AB_hydrolase_fold"/>
</dbReference>
<comment type="similarity">
    <text evidence="1">Belongs to the peptidase S28 family.</text>
</comment>
<dbReference type="AlphaFoldDB" id="A0A1I8A632"/>
<evidence type="ECO:0000313" key="6">
    <source>
        <dbReference type="Proteomes" id="UP000095287"/>
    </source>
</evidence>
<sequence>MRYQEMNTYWNKSTDSPVIFLMIGGEAKISGYWVSDPNIQYLQWAKHFGALVYQTEHRFFGESQPLKDMSTDNLKYCTTKQALADLANFIKYINNKKNFKNPRWVTFGGSYPGSMAAWFRSKYPELTVGSVASSAPLYLKLDFNEYTLVMQNTIKNVSLECANAVNNSFDALSKMALTTAGRASLSKIFNAKPAFDDKTVTKLQLYNFFSNIFGAFQDIIQYTYDGLGPLREKGLTVQNLCSRMTSTTPSGYAKSSPEDLAYRVNSVVDDYNKGMGLAREVDNDYQSTISSYQNVSFDSSNAAGRGWMWLCCNEIGFLQTTELGYNIFHDLVPMNYYMQQCTDMFGKTVGPDFVRDHNDATQKYYGGIDYFNATNLVLPNGSLDPWHALGYYKADTQKHVVPHLIQGTAHCGDMYADYKDERTAAELKKVHAVILGELKYYLKSD</sequence>
<keyword evidence="4" id="KW-0378">Hydrolase</keyword>
<dbReference type="SUPFAM" id="SSF53474">
    <property type="entry name" value="alpha/beta-Hydrolases"/>
    <property type="match status" value="1"/>
</dbReference>
<evidence type="ECO:0000256" key="1">
    <source>
        <dbReference type="ARBA" id="ARBA00011079"/>
    </source>
</evidence>
<dbReference type="Gene3D" id="3.40.50.1820">
    <property type="entry name" value="alpha/beta hydrolase"/>
    <property type="match status" value="1"/>
</dbReference>
<organism evidence="6 7">
    <name type="scientific">Steinernema glaseri</name>
    <dbReference type="NCBI Taxonomy" id="37863"/>
    <lineage>
        <taxon>Eukaryota</taxon>
        <taxon>Metazoa</taxon>
        <taxon>Ecdysozoa</taxon>
        <taxon>Nematoda</taxon>
        <taxon>Chromadorea</taxon>
        <taxon>Rhabditida</taxon>
        <taxon>Tylenchina</taxon>
        <taxon>Panagrolaimomorpha</taxon>
        <taxon>Strongyloidoidea</taxon>
        <taxon>Steinernematidae</taxon>
        <taxon>Steinernema</taxon>
    </lineage>
</organism>
<dbReference type="GO" id="GO:0006508">
    <property type="term" value="P:proteolysis"/>
    <property type="evidence" value="ECO:0007669"/>
    <property type="project" value="UniProtKB-KW"/>
</dbReference>
<evidence type="ECO:0000256" key="4">
    <source>
        <dbReference type="ARBA" id="ARBA00022801"/>
    </source>
</evidence>
<dbReference type="Gene3D" id="1.20.120.980">
    <property type="entry name" value="Serine carboxypeptidase S28, SKS domain"/>
    <property type="match status" value="1"/>
</dbReference>
<keyword evidence="2" id="KW-0645">Protease</keyword>
<dbReference type="Pfam" id="PF05577">
    <property type="entry name" value="Peptidase_S28"/>
    <property type="match status" value="1"/>
</dbReference>
<dbReference type="InterPro" id="IPR008758">
    <property type="entry name" value="Peptidase_S28"/>
</dbReference>
<name>A0A1I8A632_9BILA</name>
<dbReference type="InterPro" id="IPR042269">
    <property type="entry name" value="Ser_carbopepase_S28_SKS"/>
</dbReference>
<keyword evidence="3" id="KW-0732">Signal</keyword>
<dbReference type="Proteomes" id="UP000095287">
    <property type="component" value="Unplaced"/>
</dbReference>
<dbReference type="PANTHER" id="PTHR11010:SF101">
    <property type="entry name" value="SERINE PROTEASE F56F10.1-RELATED"/>
    <property type="match status" value="1"/>
</dbReference>
<dbReference type="PANTHER" id="PTHR11010">
    <property type="entry name" value="PROTEASE S28 PRO-X CARBOXYPEPTIDASE-RELATED"/>
    <property type="match status" value="1"/>
</dbReference>
<keyword evidence="5" id="KW-0325">Glycoprotein</keyword>
<evidence type="ECO:0000256" key="3">
    <source>
        <dbReference type="ARBA" id="ARBA00022729"/>
    </source>
</evidence>
<keyword evidence="6" id="KW-1185">Reference proteome</keyword>
<dbReference type="GO" id="GO:0070008">
    <property type="term" value="F:serine-type exopeptidase activity"/>
    <property type="evidence" value="ECO:0007669"/>
    <property type="project" value="InterPro"/>
</dbReference>
<evidence type="ECO:0000313" key="7">
    <source>
        <dbReference type="WBParaSite" id="L893_g3338.t1"/>
    </source>
</evidence>
<dbReference type="WBParaSite" id="L893_g3338.t1">
    <property type="protein sequence ID" value="L893_g3338.t1"/>
    <property type="gene ID" value="L893_g3338"/>
</dbReference>
<reference evidence="7" key="1">
    <citation type="submission" date="2016-11" db="UniProtKB">
        <authorList>
            <consortium name="WormBaseParasite"/>
        </authorList>
    </citation>
    <scope>IDENTIFICATION</scope>
</reference>
<evidence type="ECO:0000256" key="2">
    <source>
        <dbReference type="ARBA" id="ARBA00022670"/>
    </source>
</evidence>
<proteinExistence type="inferred from homology"/>